<dbReference type="AlphaFoldDB" id="A0A1T4XM41"/>
<gene>
    <name evidence="1" type="ORF">SAMN02745130_03105</name>
</gene>
<dbReference type="EMBL" id="FUYB01000019">
    <property type="protein sequence ID" value="SKA90151.1"/>
    <property type="molecule type" value="Genomic_DNA"/>
</dbReference>
<accession>A0A1T4XM41</accession>
<name>A0A1T4XM41_9GAMM</name>
<reference evidence="1 2" key="1">
    <citation type="submission" date="2017-02" db="EMBL/GenBank/DDBJ databases">
        <authorList>
            <person name="Peterson S.W."/>
        </authorList>
    </citation>
    <scope>NUCLEOTIDE SEQUENCE [LARGE SCALE GENOMIC DNA]</scope>
    <source>
        <strain evidence="1 2">ATCC 49788</strain>
    </source>
</reference>
<protein>
    <recommendedName>
        <fullName evidence="3">DUF2750 domain-containing protein</fullName>
    </recommendedName>
</protein>
<dbReference type="InterPro" id="IPR021284">
    <property type="entry name" value="DUF2750"/>
</dbReference>
<proteinExistence type="predicted"/>
<dbReference type="OrthoDB" id="5916942at2"/>
<dbReference type="Proteomes" id="UP000190460">
    <property type="component" value="Unassembled WGS sequence"/>
</dbReference>
<evidence type="ECO:0000313" key="1">
    <source>
        <dbReference type="EMBL" id="SKA90151.1"/>
    </source>
</evidence>
<organism evidence="1 2">
    <name type="scientific">Thiothrix eikelboomii</name>
    <dbReference type="NCBI Taxonomy" id="92487"/>
    <lineage>
        <taxon>Bacteria</taxon>
        <taxon>Pseudomonadati</taxon>
        <taxon>Pseudomonadota</taxon>
        <taxon>Gammaproteobacteria</taxon>
        <taxon>Thiotrichales</taxon>
        <taxon>Thiotrichaceae</taxon>
        <taxon>Thiothrix</taxon>
    </lineage>
</organism>
<evidence type="ECO:0000313" key="2">
    <source>
        <dbReference type="Proteomes" id="UP000190460"/>
    </source>
</evidence>
<evidence type="ECO:0008006" key="3">
    <source>
        <dbReference type="Google" id="ProtNLM"/>
    </source>
</evidence>
<keyword evidence="2" id="KW-1185">Reference proteome</keyword>
<dbReference type="RefSeq" id="WP_078923629.1">
    <property type="nucleotide sequence ID" value="NZ_FUYB01000019.1"/>
</dbReference>
<sequence>MSNPDAEYEANYDSFIAEIKQTGEVWGLCTDEDDWAVCASSAYEDTDVMPFWSNQVAAQAQCVGEWAVFHAQAIPLEDFVNDWLPGMHEDDVLIGPNWDENLEGLEIEPADVAAELDDEAQDSDA</sequence>
<dbReference type="Pfam" id="PF11042">
    <property type="entry name" value="DUF2750"/>
    <property type="match status" value="1"/>
</dbReference>
<dbReference type="STRING" id="92487.SAMN02745130_03105"/>